<dbReference type="Proteomes" id="UP001281147">
    <property type="component" value="Unassembled WGS sequence"/>
</dbReference>
<gene>
    <name evidence="1" type="ORF">LTR37_004191</name>
</gene>
<dbReference type="EMBL" id="JAUTXU010000025">
    <property type="protein sequence ID" value="KAK3719654.1"/>
    <property type="molecule type" value="Genomic_DNA"/>
</dbReference>
<proteinExistence type="predicted"/>
<reference evidence="1" key="1">
    <citation type="submission" date="2023-07" db="EMBL/GenBank/DDBJ databases">
        <title>Black Yeasts Isolated from many extreme environments.</title>
        <authorList>
            <person name="Coleine C."/>
            <person name="Stajich J.E."/>
            <person name="Selbmann L."/>
        </authorList>
    </citation>
    <scope>NUCLEOTIDE SEQUENCE</scope>
    <source>
        <strain evidence="1">CCFEE 5714</strain>
    </source>
</reference>
<organism evidence="1 2">
    <name type="scientific">Vermiconidia calcicola</name>
    <dbReference type="NCBI Taxonomy" id="1690605"/>
    <lineage>
        <taxon>Eukaryota</taxon>
        <taxon>Fungi</taxon>
        <taxon>Dikarya</taxon>
        <taxon>Ascomycota</taxon>
        <taxon>Pezizomycotina</taxon>
        <taxon>Dothideomycetes</taxon>
        <taxon>Dothideomycetidae</taxon>
        <taxon>Mycosphaerellales</taxon>
        <taxon>Extremaceae</taxon>
        <taxon>Vermiconidia</taxon>
    </lineage>
</organism>
<accession>A0ACC3NNN2</accession>
<protein>
    <submittedName>
        <fullName evidence="1">Uncharacterized protein</fullName>
    </submittedName>
</protein>
<evidence type="ECO:0000313" key="1">
    <source>
        <dbReference type="EMBL" id="KAK3719654.1"/>
    </source>
</evidence>
<evidence type="ECO:0000313" key="2">
    <source>
        <dbReference type="Proteomes" id="UP001281147"/>
    </source>
</evidence>
<sequence length="425" mass="48065">MSSSPHSPPFRAEHIGSLLRPEELVQHRYGVADGSKTSDSLIAVEQNAIKDVIKLQQDCGIHSLTNGEYSRHMFWGTFFETLDGMDEVNLQEGGYDQSIFRAYAPDVKSFMHAKTIPNSVTVATGKISHTGKSSFLPELEYMKTLLPKEQWKGRISNSRSRALLGKEISTTLDLLPLISFTNRYHFRYAPGRAYAKGVYANDNEYFEDVAKAYQVELKILYDNGLRNAQVDDPNLAYFCSDAMLQGWKEDPANFQSSDVQFETYLRFYNDCFKRPEDFHLGIHLCRGNYVGSKHFSEGAYDRIASKLFNDLNVSTYYLEYDTPRAGGFEPLKSLPMNKNVVVGVVTSKFPQLEDKKDMVDRVYMAADYVAEGSGQSREQALDRLCVSPQCGFASHAEGNALGYEDMRKKLQLVRAIADEIWPGQE</sequence>
<comment type="caution">
    <text evidence="1">The sequence shown here is derived from an EMBL/GenBank/DDBJ whole genome shotgun (WGS) entry which is preliminary data.</text>
</comment>
<name>A0ACC3NNN2_9PEZI</name>
<keyword evidence="2" id="KW-1185">Reference proteome</keyword>